<evidence type="ECO:0000259" key="2">
    <source>
        <dbReference type="Pfam" id="PF00892"/>
    </source>
</evidence>
<evidence type="ECO:0000313" key="4">
    <source>
        <dbReference type="Proteomes" id="UP000231152"/>
    </source>
</evidence>
<organism evidence="3 4">
    <name type="scientific">Candidatus Uhrbacteria bacterium CG10_big_fil_rev_8_21_14_0_10_48_11</name>
    <dbReference type="NCBI Taxonomy" id="1975037"/>
    <lineage>
        <taxon>Bacteria</taxon>
        <taxon>Candidatus Uhriibacteriota</taxon>
    </lineage>
</organism>
<keyword evidence="1" id="KW-0812">Transmembrane</keyword>
<reference evidence="3 4" key="1">
    <citation type="submission" date="2017-09" db="EMBL/GenBank/DDBJ databases">
        <title>Depth-based differentiation of microbial function through sediment-hosted aquifers and enrichment of novel symbionts in the deep terrestrial subsurface.</title>
        <authorList>
            <person name="Probst A.J."/>
            <person name="Ladd B."/>
            <person name="Jarett J.K."/>
            <person name="Geller-Mcgrath D.E."/>
            <person name="Sieber C.M."/>
            <person name="Emerson J.B."/>
            <person name="Anantharaman K."/>
            <person name="Thomas B.C."/>
            <person name="Malmstrom R."/>
            <person name="Stieglmeier M."/>
            <person name="Klingl A."/>
            <person name="Woyke T."/>
            <person name="Ryan C.M."/>
            <person name="Banfield J.F."/>
        </authorList>
    </citation>
    <scope>NUCLEOTIDE SEQUENCE [LARGE SCALE GENOMIC DNA]</scope>
    <source>
        <strain evidence="3">CG10_big_fil_rev_8_21_14_0_10_48_11</strain>
    </source>
</reference>
<feature type="transmembrane region" description="Helical" evidence="1">
    <location>
        <begin position="123"/>
        <end position="140"/>
    </location>
</feature>
<protein>
    <recommendedName>
        <fullName evidence="2">EamA domain-containing protein</fullName>
    </recommendedName>
</protein>
<accession>A0A2M8LDH9</accession>
<feature type="transmembrane region" description="Helical" evidence="1">
    <location>
        <begin position="97"/>
        <end position="117"/>
    </location>
</feature>
<name>A0A2M8LDH9_9BACT</name>
<feature type="transmembrane region" description="Helical" evidence="1">
    <location>
        <begin position="63"/>
        <end position="85"/>
    </location>
</feature>
<keyword evidence="1" id="KW-0472">Membrane</keyword>
<dbReference type="EMBL" id="PFET01000015">
    <property type="protein sequence ID" value="PJE75493.1"/>
    <property type="molecule type" value="Genomic_DNA"/>
</dbReference>
<evidence type="ECO:0000313" key="3">
    <source>
        <dbReference type="EMBL" id="PJE75493.1"/>
    </source>
</evidence>
<dbReference type="AlphaFoldDB" id="A0A2M8LDH9"/>
<feature type="transmembrane region" description="Helical" evidence="1">
    <location>
        <begin position="184"/>
        <end position="205"/>
    </location>
</feature>
<feature type="domain" description="EamA" evidence="2">
    <location>
        <begin position="7"/>
        <end position="140"/>
    </location>
</feature>
<sequence>MHQIAMSWLLIVLAGHLANALSYVVNKILLAGKMQTPSVFVFYIGTLGLLSFVLLPFGNLYPLAPVTMIEAFVGGASFMGALLAFFTALKKGETTRVVPFVGSFVSLWTLLLAGIILGERLNGIEWVGIALLIVGSIIITREPTASKTRLNSVEVFYIVLAGGLFALSYTVTKVVFNAADFIPAFLWMRVFAFASVVPLLLLPNIRRQIFSGNGERPPFLFYLGQGFGAIGFVLLNFGVDLAPSVSVVNALQGVQYAFLFLFVVFFAYFAPRILKEKFTFAIVVQKVGALIVLGIGLALVA</sequence>
<feature type="transmembrane region" description="Helical" evidence="1">
    <location>
        <begin position="217"/>
        <end position="238"/>
    </location>
</feature>
<dbReference type="InterPro" id="IPR037185">
    <property type="entry name" value="EmrE-like"/>
</dbReference>
<dbReference type="GO" id="GO:0016020">
    <property type="term" value="C:membrane"/>
    <property type="evidence" value="ECO:0007669"/>
    <property type="project" value="InterPro"/>
</dbReference>
<proteinExistence type="predicted"/>
<evidence type="ECO:0000256" key="1">
    <source>
        <dbReference type="SAM" id="Phobius"/>
    </source>
</evidence>
<feature type="transmembrane region" description="Helical" evidence="1">
    <location>
        <begin position="278"/>
        <end position="300"/>
    </location>
</feature>
<dbReference type="InterPro" id="IPR000620">
    <property type="entry name" value="EamA_dom"/>
</dbReference>
<dbReference type="SUPFAM" id="SSF103481">
    <property type="entry name" value="Multidrug resistance efflux transporter EmrE"/>
    <property type="match status" value="1"/>
</dbReference>
<keyword evidence="1" id="KW-1133">Transmembrane helix</keyword>
<dbReference type="Proteomes" id="UP000231152">
    <property type="component" value="Unassembled WGS sequence"/>
</dbReference>
<feature type="transmembrane region" description="Helical" evidence="1">
    <location>
        <begin position="152"/>
        <end position="172"/>
    </location>
</feature>
<feature type="transmembrane region" description="Helical" evidence="1">
    <location>
        <begin position="37"/>
        <end position="57"/>
    </location>
</feature>
<feature type="transmembrane region" description="Helical" evidence="1">
    <location>
        <begin position="250"/>
        <end position="271"/>
    </location>
</feature>
<comment type="caution">
    <text evidence="3">The sequence shown here is derived from an EMBL/GenBank/DDBJ whole genome shotgun (WGS) entry which is preliminary data.</text>
</comment>
<feature type="transmembrane region" description="Helical" evidence="1">
    <location>
        <begin position="6"/>
        <end position="25"/>
    </location>
</feature>
<gene>
    <name evidence="3" type="ORF">COV04_04620</name>
</gene>
<dbReference type="Pfam" id="PF00892">
    <property type="entry name" value="EamA"/>
    <property type="match status" value="1"/>
</dbReference>